<dbReference type="Gene3D" id="3.30.1140.32">
    <property type="entry name" value="Ribosomal protein S3, C-terminal domain"/>
    <property type="match status" value="1"/>
</dbReference>
<dbReference type="Pfam" id="PF00189">
    <property type="entry name" value="Ribosomal_S3_C"/>
    <property type="match status" value="1"/>
</dbReference>
<dbReference type="InterPro" id="IPR057258">
    <property type="entry name" value="Ribosomal_uS3"/>
</dbReference>
<dbReference type="PANTHER" id="PTHR11760:SF19">
    <property type="entry name" value="SMALL RIBOSOMAL SUBUNIT PROTEIN US3C"/>
    <property type="match status" value="1"/>
</dbReference>
<dbReference type="HAMAP" id="MF_01309_B">
    <property type="entry name" value="Ribosomal_uS3_B"/>
    <property type="match status" value="1"/>
</dbReference>
<dbReference type="GO" id="GO:0003735">
    <property type="term" value="F:structural constituent of ribosome"/>
    <property type="evidence" value="ECO:0007669"/>
    <property type="project" value="InterPro"/>
</dbReference>
<feature type="domain" description="Small ribosomal subunit protein uS3 C-terminal" evidence="8">
    <location>
        <begin position="123"/>
        <end position="207"/>
    </location>
</feature>
<dbReference type="PROSITE" id="PS00548">
    <property type="entry name" value="RIBOSOMAL_S3"/>
    <property type="match status" value="1"/>
</dbReference>
<evidence type="ECO:0000256" key="5">
    <source>
        <dbReference type="HAMAP-Rule" id="MF_01309"/>
    </source>
</evidence>
<dbReference type="Gene3D" id="3.30.300.20">
    <property type="match status" value="1"/>
</dbReference>
<protein>
    <recommendedName>
        <fullName evidence="4 5">Small ribosomal subunit protein uS3c</fullName>
    </recommendedName>
</protein>
<sequence length="210" mass="24084">MGQKVHPLGFRIGISKEHNSFWYSKPNNYSSFVKQDFFIRNFIKEKMAGSFFSNIVIKRKLNDVNILVYSPKNGAFFKENSIKKLIDELSVQLLKKFNSRLISLNVFEVENVDSSASFIAELIRQQLEKRVPFRRVIKNAISKVQESGSSVKGVKVQISGRLNGAEIARTEWVREGQVPLHTLRANIDYSISRAQTIFGILGIKVWLYLI</sequence>
<dbReference type="InterPro" id="IPR001351">
    <property type="entry name" value="Ribosomal_uS3_C"/>
</dbReference>
<dbReference type="InterPro" id="IPR009019">
    <property type="entry name" value="KH_sf_prok-type"/>
</dbReference>
<evidence type="ECO:0000256" key="2">
    <source>
        <dbReference type="ARBA" id="ARBA00022980"/>
    </source>
</evidence>
<dbReference type="SUPFAM" id="SSF54821">
    <property type="entry name" value="Ribosomal protein S3 C-terminal domain"/>
    <property type="match status" value="1"/>
</dbReference>
<evidence type="ECO:0000256" key="6">
    <source>
        <dbReference type="RuleBase" id="RU003624"/>
    </source>
</evidence>
<dbReference type="InterPro" id="IPR015946">
    <property type="entry name" value="KH_dom-like_a/b"/>
</dbReference>
<dbReference type="InterPro" id="IPR005704">
    <property type="entry name" value="Ribosomal_uS3_bac-typ"/>
</dbReference>
<evidence type="ECO:0000256" key="1">
    <source>
        <dbReference type="ARBA" id="ARBA00010761"/>
    </source>
</evidence>
<dbReference type="EMBL" id="MH898667">
    <property type="protein sequence ID" value="AYQ93306.1"/>
    <property type="molecule type" value="Genomic_DNA"/>
</dbReference>
<proteinExistence type="inferred from homology"/>
<geneLocation type="chloroplast" evidence="9"/>
<comment type="subcellular location">
    <subcellularLocation>
        <location evidence="5 7">Plastid</location>
        <location evidence="5 7">Chloroplast</location>
    </subcellularLocation>
</comment>
<name>A0A3G3LKS2_9EUGL</name>
<dbReference type="CDD" id="cd02412">
    <property type="entry name" value="KH-II_30S_S3"/>
    <property type="match status" value="1"/>
</dbReference>
<dbReference type="GO" id="GO:0006412">
    <property type="term" value="P:translation"/>
    <property type="evidence" value="ECO:0007669"/>
    <property type="project" value="UniProtKB-UniRule"/>
</dbReference>
<dbReference type="PANTHER" id="PTHR11760">
    <property type="entry name" value="30S/40S RIBOSOMAL PROTEIN S3"/>
    <property type="match status" value="1"/>
</dbReference>
<dbReference type="AlphaFoldDB" id="A0A3G3LKS2"/>
<organism evidence="9">
    <name type="scientific">Phacus inflexus</name>
    <dbReference type="NCBI Taxonomy" id="461210"/>
    <lineage>
        <taxon>Eukaryota</taxon>
        <taxon>Discoba</taxon>
        <taxon>Euglenozoa</taxon>
        <taxon>Euglenida</taxon>
        <taxon>Spirocuta</taxon>
        <taxon>Euglenophyceae</taxon>
        <taxon>Euglenales</taxon>
        <taxon>Phacaceae</taxon>
        <taxon>Phacus</taxon>
    </lineage>
</organism>
<dbReference type="GO" id="GO:0003723">
    <property type="term" value="F:RNA binding"/>
    <property type="evidence" value="ECO:0007669"/>
    <property type="project" value="InterPro"/>
</dbReference>
<keyword evidence="7 9" id="KW-0150">Chloroplast</keyword>
<keyword evidence="2 5" id="KW-0689">Ribosomal protein</keyword>
<accession>A0A3G3LKS2</accession>
<evidence type="ECO:0000256" key="4">
    <source>
        <dbReference type="ARBA" id="ARBA00035154"/>
    </source>
</evidence>
<keyword evidence="3 5" id="KW-0687">Ribonucleoprotein</keyword>
<dbReference type="SUPFAM" id="SSF54814">
    <property type="entry name" value="Prokaryotic type KH domain (KH-domain type II)"/>
    <property type="match status" value="1"/>
</dbReference>
<dbReference type="GO" id="GO:0009507">
    <property type="term" value="C:chloroplast"/>
    <property type="evidence" value="ECO:0007669"/>
    <property type="project" value="UniProtKB-SubCell"/>
</dbReference>
<keyword evidence="7 9" id="KW-0934">Plastid</keyword>
<dbReference type="NCBIfam" id="TIGR01009">
    <property type="entry name" value="rpsC_bact"/>
    <property type="match status" value="1"/>
</dbReference>
<comment type="subunit">
    <text evidence="5 7">Part of the 30S ribosomal subunit.</text>
</comment>
<gene>
    <name evidence="5" type="primary">rps3</name>
</gene>
<evidence type="ECO:0000259" key="8">
    <source>
        <dbReference type="Pfam" id="PF00189"/>
    </source>
</evidence>
<dbReference type="InterPro" id="IPR036419">
    <property type="entry name" value="Ribosomal_S3_C_sf"/>
</dbReference>
<dbReference type="GO" id="GO:0022627">
    <property type="term" value="C:cytosolic small ribosomal subunit"/>
    <property type="evidence" value="ECO:0007669"/>
    <property type="project" value="TreeGrafter"/>
</dbReference>
<evidence type="ECO:0000313" key="9">
    <source>
        <dbReference type="EMBL" id="AYQ93306.1"/>
    </source>
</evidence>
<reference evidence="9" key="1">
    <citation type="journal article" date="2018" name="Sci. Rep.">
        <title>Dynamic evolution of inverted repeats in Euglenophyta plastid genomes.</title>
        <authorList>
            <person name="Karnkowska A."/>
            <person name="Bennett M.S."/>
            <person name="Triemer R.E."/>
        </authorList>
    </citation>
    <scope>NUCLEOTIDE SEQUENCE</scope>
</reference>
<evidence type="ECO:0000256" key="3">
    <source>
        <dbReference type="ARBA" id="ARBA00023274"/>
    </source>
</evidence>
<evidence type="ECO:0000256" key="7">
    <source>
        <dbReference type="RuleBase" id="RU003626"/>
    </source>
</evidence>
<comment type="similarity">
    <text evidence="1 5 6">Belongs to the universal ribosomal protein uS3 family.</text>
</comment>
<dbReference type="InterPro" id="IPR018280">
    <property type="entry name" value="Ribosomal_uS3_CS"/>
</dbReference>